<evidence type="ECO:0000256" key="1">
    <source>
        <dbReference type="ARBA" id="ARBA00004651"/>
    </source>
</evidence>
<evidence type="ECO:0000259" key="8">
    <source>
        <dbReference type="Pfam" id="PF09335"/>
    </source>
</evidence>
<feature type="domain" description="VTT" evidence="8">
    <location>
        <begin position="40"/>
        <end position="164"/>
    </location>
</feature>
<dbReference type="Pfam" id="PF09335">
    <property type="entry name" value="VTT_dom"/>
    <property type="match status" value="1"/>
</dbReference>
<feature type="transmembrane region" description="Helical" evidence="7">
    <location>
        <begin position="154"/>
        <end position="173"/>
    </location>
</feature>
<evidence type="ECO:0000256" key="5">
    <source>
        <dbReference type="ARBA" id="ARBA00022989"/>
    </source>
</evidence>
<evidence type="ECO:0000256" key="6">
    <source>
        <dbReference type="ARBA" id="ARBA00023136"/>
    </source>
</evidence>
<evidence type="ECO:0000256" key="4">
    <source>
        <dbReference type="ARBA" id="ARBA00022692"/>
    </source>
</evidence>
<dbReference type="PANTHER" id="PTHR30353:SF15">
    <property type="entry name" value="INNER MEMBRANE PROTEIN YABI"/>
    <property type="match status" value="1"/>
</dbReference>
<dbReference type="Proteomes" id="UP000005324">
    <property type="component" value="Unassembled WGS sequence"/>
</dbReference>
<proteinExistence type="inferred from homology"/>
<evidence type="ECO:0000256" key="3">
    <source>
        <dbReference type="ARBA" id="ARBA00022475"/>
    </source>
</evidence>
<feature type="transmembrane region" description="Helical" evidence="7">
    <location>
        <begin position="112"/>
        <end position="134"/>
    </location>
</feature>
<comment type="similarity">
    <text evidence="2 7">Belongs to the DedA family.</text>
</comment>
<name>D5RGL3_9PROT</name>
<comment type="caution">
    <text evidence="9">The sequence shown here is derived from an EMBL/GenBank/DDBJ whole genome shotgun (WGS) entry which is preliminary data.</text>
</comment>
<evidence type="ECO:0000256" key="2">
    <source>
        <dbReference type="ARBA" id="ARBA00010792"/>
    </source>
</evidence>
<feature type="transmembrane region" description="Helical" evidence="7">
    <location>
        <begin position="60"/>
        <end position="82"/>
    </location>
</feature>
<reference evidence="9 10" key="1">
    <citation type="submission" date="2010-04" db="EMBL/GenBank/DDBJ databases">
        <authorList>
            <person name="Qin X."/>
            <person name="Bachman B."/>
            <person name="Battles P."/>
            <person name="Bell A."/>
            <person name="Bess C."/>
            <person name="Bickham C."/>
            <person name="Chaboub L."/>
            <person name="Chen D."/>
            <person name="Coyle M."/>
            <person name="Deiros D.R."/>
            <person name="Dinh H."/>
            <person name="Forbes L."/>
            <person name="Fowler G."/>
            <person name="Francisco L."/>
            <person name="Fu Q."/>
            <person name="Gubbala S."/>
            <person name="Hale W."/>
            <person name="Han Y."/>
            <person name="Hemphill L."/>
            <person name="Highlander S.K."/>
            <person name="Hirani K."/>
            <person name="Hogues M."/>
            <person name="Jackson L."/>
            <person name="Jakkamsetti A."/>
            <person name="Javaid M."/>
            <person name="Jiang H."/>
            <person name="Korchina V."/>
            <person name="Kovar C."/>
            <person name="Lara F."/>
            <person name="Lee S."/>
            <person name="Mata R."/>
            <person name="Mathew T."/>
            <person name="Moen C."/>
            <person name="Morales K."/>
            <person name="Munidasa M."/>
            <person name="Nazareth L."/>
            <person name="Ngo R."/>
            <person name="Nguyen L."/>
            <person name="Okwuonu G."/>
            <person name="Ongeri F."/>
            <person name="Patil S."/>
            <person name="Petrosino J."/>
            <person name="Pham C."/>
            <person name="Pham P."/>
            <person name="Pu L.-L."/>
            <person name="Puazo M."/>
            <person name="Raj R."/>
            <person name="Reid J."/>
            <person name="Rouhana J."/>
            <person name="Saada N."/>
            <person name="Shang Y."/>
            <person name="Simmons D."/>
            <person name="Thornton R."/>
            <person name="Warren J."/>
            <person name="Weissenberger G."/>
            <person name="Zhang J."/>
            <person name="Zhang L."/>
            <person name="Zhou C."/>
            <person name="Zhu D."/>
            <person name="Muzny D."/>
            <person name="Worley K."/>
            <person name="Gibbs R."/>
        </authorList>
    </citation>
    <scope>NUCLEOTIDE SEQUENCE [LARGE SCALE GENOMIC DNA]</scope>
    <source>
        <strain evidence="9 10">ATCC 49957</strain>
    </source>
</reference>
<comment type="subcellular location">
    <subcellularLocation>
        <location evidence="1 7">Cell membrane</location>
        <topology evidence="1 7">Multi-pass membrane protein</topology>
    </subcellularLocation>
</comment>
<evidence type="ECO:0000313" key="10">
    <source>
        <dbReference type="Proteomes" id="UP000005324"/>
    </source>
</evidence>
<dbReference type="InterPro" id="IPR032818">
    <property type="entry name" value="DedA-like"/>
</dbReference>
<organism evidence="9 10">
    <name type="scientific">Pseudoroseomonas cervicalis ATCC 49957</name>
    <dbReference type="NCBI Taxonomy" id="525371"/>
    <lineage>
        <taxon>Bacteria</taxon>
        <taxon>Pseudomonadati</taxon>
        <taxon>Pseudomonadota</taxon>
        <taxon>Alphaproteobacteria</taxon>
        <taxon>Acetobacterales</taxon>
        <taxon>Roseomonadaceae</taxon>
        <taxon>Roseomonas</taxon>
    </lineage>
</organism>
<dbReference type="OrthoDB" id="9801622at2"/>
<dbReference type="EMBL" id="ADVL01000046">
    <property type="protein sequence ID" value="EFH13558.1"/>
    <property type="molecule type" value="Genomic_DNA"/>
</dbReference>
<sequence>MQNRFLGAILAWIEAHQDWAGPVIFLLAFVESLPLVGLVIPGSALIFGAGLLIASGSLPILPVLVAAALGAALGDTTGYLLARRQGRALVRRHLPRRYRRLYARSLVGFRRWGWWAVFASRFFAPLRAFIPVVAGLSGMRHGRFQSANLPSALLWAPLILMPGQALAWMLGLLPPLRLELLAAVAALGLAGA</sequence>
<dbReference type="InterPro" id="IPR032816">
    <property type="entry name" value="VTT_dom"/>
</dbReference>
<evidence type="ECO:0000313" key="9">
    <source>
        <dbReference type="EMBL" id="EFH13558.1"/>
    </source>
</evidence>
<gene>
    <name evidence="9" type="ORF">HMPREF0731_0222</name>
</gene>
<dbReference type="GO" id="GO:0005886">
    <property type="term" value="C:plasma membrane"/>
    <property type="evidence" value="ECO:0007669"/>
    <property type="project" value="UniProtKB-SubCell"/>
</dbReference>
<keyword evidence="4 7" id="KW-0812">Transmembrane</keyword>
<feature type="transmembrane region" description="Helical" evidence="7">
    <location>
        <begin position="21"/>
        <end position="54"/>
    </location>
</feature>
<keyword evidence="3 7" id="KW-1003">Cell membrane</keyword>
<dbReference type="HOGENOM" id="CLU_044208_3_1_5"/>
<keyword evidence="10" id="KW-1185">Reference proteome</keyword>
<protein>
    <submittedName>
        <fullName evidence="9">SNARE-like domain protein</fullName>
    </submittedName>
</protein>
<dbReference type="AlphaFoldDB" id="D5RGL3"/>
<dbReference type="PANTHER" id="PTHR30353">
    <property type="entry name" value="INNER MEMBRANE PROTEIN DEDA-RELATED"/>
    <property type="match status" value="1"/>
</dbReference>
<accession>D5RGL3</accession>
<keyword evidence="6 7" id="KW-0472">Membrane</keyword>
<evidence type="ECO:0000256" key="7">
    <source>
        <dbReference type="RuleBase" id="RU367016"/>
    </source>
</evidence>
<dbReference type="RefSeq" id="WP_007006161.1">
    <property type="nucleotide sequence ID" value="NZ_GG770943.1"/>
</dbReference>
<keyword evidence="5 7" id="KW-1133">Transmembrane helix</keyword>
<feature type="non-terminal residue" evidence="9">
    <location>
        <position position="192"/>
    </location>
</feature>